<protein>
    <submittedName>
        <fullName evidence="1">Uncharacterized protein</fullName>
    </submittedName>
</protein>
<proteinExistence type="predicted"/>
<sequence>MTMNALPPVLSKWAKAQHRNVFLWSTYGNNICMSWRVDELNPITVKTMYRWLDAAKKETGHARGYEDYSDSIYPVDVKRDYEPLSYSIKQNAPRLPRDSKDVLLAGHYGVYEPHGTQHQNLALDNWQESFALNTTSLEELDPPLASFIALSSTLSDAAISRDQRCMLTGIAPAADDSLQVTWILPPQLYYLIAENSRKRNRLEMDIDNPETQRQICELAMIVENCLTMTKGLAVLFNENRIGIDLDDNHRIVCFDIRDEVTMSVKTYLMRPVNEHGSLRDDFLRAHFVRCLVVNTCNGDVSDQFPENAMQHFLEQVGYPENVEDLGLNEKEMAEIRAEWDTEIGQVIQSWISERGGTHGIGRDDDDLPGEDARQTLWYDIYSAQPCP</sequence>
<dbReference type="Proteomes" id="UP000076154">
    <property type="component" value="Unassembled WGS sequence"/>
</dbReference>
<evidence type="ECO:0000313" key="2">
    <source>
        <dbReference type="Proteomes" id="UP000076154"/>
    </source>
</evidence>
<evidence type="ECO:0000313" key="1">
    <source>
        <dbReference type="EMBL" id="RDB20728.1"/>
    </source>
</evidence>
<gene>
    <name evidence="1" type="ORF">Hypma_012128</name>
</gene>
<dbReference type="OrthoDB" id="3263651at2759"/>
<reference evidence="1" key="1">
    <citation type="submission" date="2018-04" db="EMBL/GenBank/DDBJ databases">
        <title>Whole genome sequencing of Hypsizygus marmoreus.</title>
        <authorList>
            <person name="Choi I.-G."/>
            <person name="Min B."/>
            <person name="Kim J.-G."/>
            <person name="Kim S."/>
            <person name="Oh Y.-L."/>
            <person name="Kong W.-S."/>
            <person name="Park H."/>
            <person name="Jeong J."/>
            <person name="Song E.-S."/>
        </authorList>
    </citation>
    <scope>NUCLEOTIDE SEQUENCE [LARGE SCALE GENOMIC DNA]</scope>
    <source>
        <strain evidence="1">51987-8</strain>
    </source>
</reference>
<dbReference type="InParanoid" id="A0A369JFP2"/>
<comment type="caution">
    <text evidence="1">The sequence shown here is derived from an EMBL/GenBank/DDBJ whole genome shotgun (WGS) entry which is preliminary data.</text>
</comment>
<dbReference type="EMBL" id="LUEZ02000058">
    <property type="protein sequence ID" value="RDB20728.1"/>
    <property type="molecule type" value="Genomic_DNA"/>
</dbReference>
<name>A0A369JFP2_HYPMA</name>
<keyword evidence="2" id="KW-1185">Reference proteome</keyword>
<dbReference type="AlphaFoldDB" id="A0A369JFP2"/>
<organism evidence="1 2">
    <name type="scientific">Hypsizygus marmoreus</name>
    <name type="common">White beech mushroom</name>
    <name type="synonym">Agaricus marmoreus</name>
    <dbReference type="NCBI Taxonomy" id="39966"/>
    <lineage>
        <taxon>Eukaryota</taxon>
        <taxon>Fungi</taxon>
        <taxon>Dikarya</taxon>
        <taxon>Basidiomycota</taxon>
        <taxon>Agaricomycotina</taxon>
        <taxon>Agaricomycetes</taxon>
        <taxon>Agaricomycetidae</taxon>
        <taxon>Agaricales</taxon>
        <taxon>Tricholomatineae</taxon>
        <taxon>Lyophyllaceae</taxon>
        <taxon>Hypsizygus</taxon>
    </lineage>
</organism>
<accession>A0A369JFP2</accession>